<evidence type="ECO:0000259" key="3">
    <source>
        <dbReference type="Pfam" id="PF13490"/>
    </source>
</evidence>
<comment type="caution">
    <text evidence="4">The sequence shown here is derived from an EMBL/GenBank/DDBJ whole genome shotgun (WGS) entry which is preliminary data.</text>
</comment>
<evidence type="ECO:0000313" key="5">
    <source>
        <dbReference type="Proteomes" id="UP000245992"/>
    </source>
</evidence>
<keyword evidence="1" id="KW-0805">Transcription regulation</keyword>
<sequence>MADGDASDDGADDSGPHVRSLLGAYVLEALAPEEDRRVADHLAECGPCGAAYLEVADAPSLLALLDEDDLRWPGAL</sequence>
<dbReference type="STRING" id="1440053.GCA_000718095_00122"/>
<dbReference type="AlphaFoldDB" id="A0A2T7T6I0"/>
<evidence type="ECO:0000256" key="1">
    <source>
        <dbReference type="ARBA" id="ARBA00023015"/>
    </source>
</evidence>
<dbReference type="Gene3D" id="1.10.10.1320">
    <property type="entry name" value="Anti-sigma factor, zinc-finger domain"/>
    <property type="match status" value="1"/>
</dbReference>
<protein>
    <recommendedName>
        <fullName evidence="3">Putative zinc-finger domain-containing protein</fullName>
    </recommendedName>
</protein>
<gene>
    <name evidence="4" type="ORF">Y717_24880</name>
</gene>
<keyword evidence="2" id="KW-0804">Transcription</keyword>
<organism evidence="4 5">
    <name type="scientific">Streptomyces scopuliridis RB72</name>
    <dbReference type="NCBI Taxonomy" id="1440053"/>
    <lineage>
        <taxon>Bacteria</taxon>
        <taxon>Bacillati</taxon>
        <taxon>Actinomycetota</taxon>
        <taxon>Actinomycetes</taxon>
        <taxon>Kitasatosporales</taxon>
        <taxon>Streptomycetaceae</taxon>
        <taxon>Streptomyces</taxon>
    </lineage>
</organism>
<reference evidence="4 5" key="1">
    <citation type="submission" date="2013-12" db="EMBL/GenBank/DDBJ databases">
        <title>Annotated genome of Streptomyces scopuliridis.</title>
        <authorList>
            <person name="Olson J.B."/>
        </authorList>
    </citation>
    <scope>NUCLEOTIDE SEQUENCE [LARGE SCALE GENOMIC DNA]</scope>
    <source>
        <strain evidence="4 5">RB72</strain>
    </source>
</reference>
<evidence type="ECO:0000313" key="4">
    <source>
        <dbReference type="EMBL" id="PVE10757.1"/>
    </source>
</evidence>
<dbReference type="Proteomes" id="UP000245992">
    <property type="component" value="Unassembled WGS sequence"/>
</dbReference>
<dbReference type="Pfam" id="PF13490">
    <property type="entry name" value="zf-HC2"/>
    <property type="match status" value="1"/>
</dbReference>
<accession>A0A2T7T6I0</accession>
<proteinExistence type="predicted"/>
<dbReference type="RefSeq" id="WP_030349346.1">
    <property type="nucleotide sequence ID" value="NZ_AZSP01000174.1"/>
</dbReference>
<dbReference type="InterPro" id="IPR027383">
    <property type="entry name" value="Znf_put"/>
</dbReference>
<evidence type="ECO:0000256" key="2">
    <source>
        <dbReference type="ARBA" id="ARBA00023163"/>
    </source>
</evidence>
<feature type="domain" description="Putative zinc-finger" evidence="3">
    <location>
        <begin position="18"/>
        <end position="48"/>
    </location>
</feature>
<dbReference type="EMBL" id="AZSP01000174">
    <property type="protein sequence ID" value="PVE10757.1"/>
    <property type="molecule type" value="Genomic_DNA"/>
</dbReference>
<dbReference type="OrthoDB" id="4333245at2"/>
<keyword evidence="5" id="KW-1185">Reference proteome</keyword>
<name>A0A2T7T6I0_9ACTN</name>
<dbReference type="InterPro" id="IPR041916">
    <property type="entry name" value="Anti_sigma_zinc_sf"/>
</dbReference>